<evidence type="ECO:0000259" key="3">
    <source>
        <dbReference type="Pfam" id="PF06722"/>
    </source>
</evidence>
<reference evidence="4 5" key="1">
    <citation type="submission" date="2019-09" db="EMBL/GenBank/DDBJ databases">
        <authorList>
            <person name="Leyn A S."/>
        </authorList>
    </citation>
    <scope>NUCLEOTIDE SEQUENCE [LARGE SCALE GENOMIC DNA]</scope>
    <source>
        <strain evidence="4">AA231_1</strain>
    </source>
</reference>
<evidence type="ECO:0000256" key="2">
    <source>
        <dbReference type="ARBA" id="ARBA00022679"/>
    </source>
</evidence>
<dbReference type="InterPro" id="IPR002213">
    <property type="entry name" value="UDP_glucos_trans"/>
</dbReference>
<dbReference type="AlphaFoldDB" id="A0A6I8LW35"/>
<comment type="similarity">
    <text evidence="1">Belongs to the UDP-glycosyltransferase family.</text>
</comment>
<dbReference type="InterPro" id="IPR006326">
    <property type="entry name" value="UDPGT_MGT-like"/>
</dbReference>
<dbReference type="Pfam" id="PF06722">
    <property type="entry name" value="EryCIII-like_C"/>
    <property type="match status" value="1"/>
</dbReference>
<gene>
    <name evidence="4" type="ORF">AA23TX_05824</name>
</gene>
<dbReference type="CDD" id="cd03784">
    <property type="entry name" value="GT1_Gtf-like"/>
    <property type="match status" value="1"/>
</dbReference>
<accession>A0A6I8LW35</accession>
<dbReference type="InterPro" id="IPR010610">
    <property type="entry name" value="EryCIII-like_C"/>
</dbReference>
<evidence type="ECO:0000313" key="4">
    <source>
        <dbReference type="EMBL" id="VVJ20803.1"/>
    </source>
</evidence>
<name>A0A6I8LW35_9PSEU</name>
<dbReference type="Gene3D" id="3.40.50.2000">
    <property type="entry name" value="Glycogen Phosphorylase B"/>
    <property type="match status" value="2"/>
</dbReference>
<dbReference type="EMBL" id="CABVGP010000002">
    <property type="protein sequence ID" value="VVJ20803.1"/>
    <property type="molecule type" value="Genomic_DNA"/>
</dbReference>
<proteinExistence type="inferred from homology"/>
<feature type="domain" description="Erythromycin biosynthesis protein CIII-like C-terminal" evidence="3">
    <location>
        <begin position="267"/>
        <end position="383"/>
    </location>
</feature>
<sequence>MDVSGGHVAFFGFPGFGHIRPTLPVVRELLSRGHDVTYVVAERFAGVVAETGARVVPYPSAFPESMPDVHTADDLAAVLAHYLDEAYAPLATAWPEFADRPVDLVVEDVLSTDVGGLVARRAGCGVVRLFAGFGGNDEVPLNGSETELEGPPLDPAHPALAACGERVTALLGKLGLDAPPDFPPGGGEVVANLVFVPRAFQFRPECFGDDFVFVGPTGDDGAAADSWAAPGADVPVVLVSLGTSSNSNPGFFTACGQAFAGTGWRVVMTTAGHVGDDVAAAMPDNVELHSWLDHRAVLPHTDVVVCQAGTGSLMDAFGHGVPVVAVPQRPEARVTARQVERLGLGRALLDDVTGDDVRDAVLAVAADAAVAAEVARMRAAIKASGGAKRAADVLERAVRATHGERA</sequence>
<dbReference type="GO" id="GO:0008194">
    <property type="term" value="F:UDP-glycosyltransferase activity"/>
    <property type="evidence" value="ECO:0007669"/>
    <property type="project" value="InterPro"/>
</dbReference>
<dbReference type="FunFam" id="3.40.50.2000:FF:000072">
    <property type="entry name" value="Glycosyl transferase"/>
    <property type="match status" value="1"/>
</dbReference>
<evidence type="ECO:0000256" key="1">
    <source>
        <dbReference type="ARBA" id="ARBA00009995"/>
    </source>
</evidence>
<keyword evidence="2" id="KW-0808">Transferase</keyword>
<organism evidence="4 5">
    <name type="scientific">Amycolatopsis camponoti</name>
    <dbReference type="NCBI Taxonomy" id="2606593"/>
    <lineage>
        <taxon>Bacteria</taxon>
        <taxon>Bacillati</taxon>
        <taxon>Actinomycetota</taxon>
        <taxon>Actinomycetes</taxon>
        <taxon>Pseudonocardiales</taxon>
        <taxon>Pseudonocardiaceae</taxon>
        <taxon>Amycolatopsis</taxon>
    </lineage>
</organism>
<dbReference type="GO" id="GO:0017000">
    <property type="term" value="P:antibiotic biosynthetic process"/>
    <property type="evidence" value="ECO:0007669"/>
    <property type="project" value="UniProtKB-ARBA"/>
</dbReference>
<protein>
    <recommendedName>
        <fullName evidence="3">Erythromycin biosynthesis protein CIII-like C-terminal domain-containing protein</fullName>
    </recommendedName>
</protein>
<dbReference type="InterPro" id="IPR050426">
    <property type="entry name" value="Glycosyltransferase_28"/>
</dbReference>
<dbReference type="NCBIfam" id="TIGR01426">
    <property type="entry name" value="MGT"/>
    <property type="match status" value="1"/>
</dbReference>
<dbReference type="PANTHER" id="PTHR48050">
    <property type="entry name" value="STEROL 3-BETA-GLUCOSYLTRANSFERASE"/>
    <property type="match status" value="1"/>
</dbReference>
<dbReference type="SUPFAM" id="SSF53756">
    <property type="entry name" value="UDP-Glycosyltransferase/glycogen phosphorylase"/>
    <property type="match status" value="1"/>
</dbReference>
<dbReference type="PANTHER" id="PTHR48050:SF13">
    <property type="entry name" value="STEROL 3-BETA-GLUCOSYLTRANSFERASE UGT80A2"/>
    <property type="match status" value="1"/>
</dbReference>
<dbReference type="Proteomes" id="UP000399805">
    <property type="component" value="Unassembled WGS sequence"/>
</dbReference>
<dbReference type="GO" id="GO:0016758">
    <property type="term" value="F:hexosyltransferase activity"/>
    <property type="evidence" value="ECO:0007669"/>
    <property type="project" value="InterPro"/>
</dbReference>
<evidence type="ECO:0000313" key="5">
    <source>
        <dbReference type="Proteomes" id="UP000399805"/>
    </source>
</evidence>
<keyword evidence="5" id="KW-1185">Reference proteome</keyword>